<dbReference type="Gene3D" id="3.40.630.30">
    <property type="match status" value="1"/>
</dbReference>
<evidence type="ECO:0000313" key="1">
    <source>
        <dbReference type="EMBL" id="QPK78359.1"/>
    </source>
</evidence>
<dbReference type="GO" id="GO:0016740">
    <property type="term" value="F:transferase activity"/>
    <property type="evidence" value="ECO:0007669"/>
    <property type="project" value="UniProtKB-KW"/>
</dbReference>
<protein>
    <submittedName>
        <fullName evidence="1">GNAT family acetyltransferase</fullName>
    </submittedName>
</protein>
<keyword evidence="1" id="KW-0808">Transferase</keyword>
<dbReference type="InterPro" id="IPR016181">
    <property type="entry name" value="Acyl_CoA_acyltransferase"/>
</dbReference>
<reference evidence="1 2" key="1">
    <citation type="submission" date="2020-11" db="EMBL/GenBank/DDBJ databases">
        <title>Corynebacterium sp. ZJ-599.</title>
        <authorList>
            <person name="Zhou J."/>
        </authorList>
    </citation>
    <scope>NUCLEOTIDE SEQUENCE [LARGE SCALE GENOMIC DNA]</scope>
    <source>
        <strain evidence="1 2">ZJ-599</strain>
    </source>
</reference>
<evidence type="ECO:0000313" key="2">
    <source>
        <dbReference type="Proteomes" id="UP000594681"/>
    </source>
</evidence>
<dbReference type="AlphaFoldDB" id="A0A7T0KD93"/>
<sequence length="410" mass="44442">MSSAPFYLARVATPPAGLRTAEVMPGDAVLAFTLCANVAAQDATGDPASSVSAAHVLTRLKGSPESRALLFAVSAASFGPQLADAAGYPLLPSYYLTAEDSGAVAPPDYCGFIHLTVPLLEERDAIEVECVLGLGYQPLPGQSFTPDEQAVAEWMVDTALDLARKLGRQRVQVGLLHAPGVELNADPFAQLYRSRGFQLKHREEHMVMPMPTPPPAALLSPRYRVEVWRDYAGLVGRDSDSPLLDQVLCLLEVASADADNGQLTVEIPRWTRERLDRARRQLADRRAHTILAAIIDHHPKSTPGGSERVASLAELSFQADGDPEVAEWTLTVTARDYRRRGLAWAAQLAALNQAADFQARLRRIYTTLSPADTAMTTLAQRLGAHTLCTATAWETTLPPAPEDTELTQHL</sequence>
<keyword evidence="2" id="KW-1185">Reference proteome</keyword>
<proteinExistence type="predicted"/>
<gene>
    <name evidence="1" type="ORF">G7Y31_07170</name>
</gene>
<dbReference type="SUPFAM" id="SSF55729">
    <property type="entry name" value="Acyl-CoA N-acyltransferases (Nat)"/>
    <property type="match status" value="1"/>
</dbReference>
<dbReference type="Proteomes" id="UP000594681">
    <property type="component" value="Chromosome"/>
</dbReference>
<organism evidence="1 2">
    <name type="scientific">Corynebacterium lizhenjunii</name>
    <dbReference type="NCBI Taxonomy" id="2709394"/>
    <lineage>
        <taxon>Bacteria</taxon>
        <taxon>Bacillati</taxon>
        <taxon>Actinomycetota</taxon>
        <taxon>Actinomycetes</taxon>
        <taxon>Mycobacteriales</taxon>
        <taxon>Corynebacteriaceae</taxon>
        <taxon>Corynebacterium</taxon>
    </lineage>
</organism>
<dbReference type="KEGG" id="cliz:G7Y31_07170"/>
<dbReference type="EMBL" id="CP064954">
    <property type="protein sequence ID" value="QPK78359.1"/>
    <property type="molecule type" value="Genomic_DNA"/>
</dbReference>
<accession>A0A7T0KD93</accession>
<dbReference type="RefSeq" id="WP_165006603.1">
    <property type="nucleotide sequence ID" value="NZ_CP064954.1"/>
</dbReference>
<name>A0A7T0KD93_9CORY</name>